<evidence type="ECO:0000313" key="3">
    <source>
        <dbReference type="EMBL" id="SLN20310.1"/>
    </source>
</evidence>
<evidence type="ECO:0000313" key="2">
    <source>
        <dbReference type="EMBL" id="PSK82121.1"/>
    </source>
</evidence>
<evidence type="ECO:0000313" key="5">
    <source>
        <dbReference type="Proteomes" id="UP000240624"/>
    </source>
</evidence>
<dbReference type="EMBL" id="PYGB01000013">
    <property type="protein sequence ID" value="PSK82121.1"/>
    <property type="molecule type" value="Genomic_DNA"/>
</dbReference>
<evidence type="ECO:0000256" key="1">
    <source>
        <dbReference type="SAM" id="Phobius"/>
    </source>
</evidence>
<dbReference type="OrthoDB" id="7875737at2"/>
<reference evidence="2 5" key="2">
    <citation type="submission" date="2018-03" db="EMBL/GenBank/DDBJ databases">
        <title>Genomic Encyclopedia of Archaeal and Bacterial Type Strains, Phase II (KMG-II): from individual species to whole genera.</title>
        <authorList>
            <person name="Goeker M."/>
        </authorList>
    </citation>
    <scope>NUCLEOTIDE SEQUENCE [LARGE SCALE GENOMIC DNA]</scope>
    <source>
        <strain evidence="2 5">DSM 29956</strain>
    </source>
</reference>
<keyword evidence="1" id="KW-0472">Membrane</keyword>
<feature type="transmembrane region" description="Helical" evidence="1">
    <location>
        <begin position="6"/>
        <end position="26"/>
    </location>
</feature>
<protein>
    <submittedName>
        <fullName evidence="3">Uncharacterized protein</fullName>
    </submittedName>
</protein>
<feature type="transmembrane region" description="Helical" evidence="1">
    <location>
        <begin position="47"/>
        <end position="70"/>
    </location>
</feature>
<dbReference type="EMBL" id="FWFY01000001">
    <property type="protein sequence ID" value="SLN20310.1"/>
    <property type="molecule type" value="Genomic_DNA"/>
</dbReference>
<proteinExistence type="predicted"/>
<gene>
    <name evidence="2" type="ORF">CLV79_1135</name>
    <name evidence="3" type="ORF">LOS8367_00527</name>
</gene>
<keyword evidence="1" id="KW-0812">Transmembrane</keyword>
<keyword evidence="1" id="KW-1133">Transmembrane helix</keyword>
<dbReference type="AlphaFoldDB" id="A0A1X6YG66"/>
<keyword evidence="5" id="KW-1185">Reference proteome</keyword>
<dbReference type="Proteomes" id="UP000193495">
    <property type="component" value="Unassembled WGS sequence"/>
</dbReference>
<name>A0A1X6YG66_9RHOB</name>
<organism evidence="3 4">
    <name type="scientific">Limimaricola soesokkakensis</name>
    <dbReference type="NCBI Taxonomy" id="1343159"/>
    <lineage>
        <taxon>Bacteria</taxon>
        <taxon>Pseudomonadati</taxon>
        <taxon>Pseudomonadota</taxon>
        <taxon>Alphaproteobacteria</taxon>
        <taxon>Rhodobacterales</taxon>
        <taxon>Paracoccaceae</taxon>
        <taxon>Limimaricola</taxon>
    </lineage>
</organism>
<evidence type="ECO:0000313" key="4">
    <source>
        <dbReference type="Proteomes" id="UP000193495"/>
    </source>
</evidence>
<sequence>MDIVIWIGAAITLAGFAAILWSLLAVMRLRRQGLDDAQMRARLARVVPLNIGALMLSMLGLMMVVVGIILS</sequence>
<reference evidence="3 4" key="1">
    <citation type="submission" date="2017-03" db="EMBL/GenBank/DDBJ databases">
        <authorList>
            <person name="Afonso C.L."/>
            <person name="Miller P.J."/>
            <person name="Scott M.A."/>
            <person name="Spackman E."/>
            <person name="Goraichik I."/>
            <person name="Dimitrov K.M."/>
            <person name="Suarez D.L."/>
            <person name="Swayne D.E."/>
        </authorList>
    </citation>
    <scope>NUCLEOTIDE SEQUENCE [LARGE SCALE GENOMIC DNA]</scope>
    <source>
        <strain evidence="3 4">CECT 8367</strain>
    </source>
</reference>
<dbReference type="RefSeq" id="WP_085894873.1">
    <property type="nucleotide sequence ID" value="NZ_CAXPGX010000134.1"/>
</dbReference>
<dbReference type="Proteomes" id="UP000240624">
    <property type="component" value="Unassembled WGS sequence"/>
</dbReference>
<accession>A0A1X6YG66</accession>